<dbReference type="InterPro" id="IPR046357">
    <property type="entry name" value="PPIase_dom_sf"/>
</dbReference>
<dbReference type="SUPFAM" id="SSF54534">
    <property type="entry name" value="FKBP-like"/>
    <property type="match status" value="1"/>
</dbReference>
<dbReference type="EC" id="5.2.1.8" evidence="4"/>
<reference evidence="6 7" key="1">
    <citation type="submission" date="2019-08" db="EMBL/GenBank/DDBJ databases">
        <title>Draft genome sequence of Ulvibacter marinus type strain NBRC 109484.</title>
        <authorList>
            <person name="Kawano K."/>
            <person name="Ushijima N."/>
            <person name="Kihara M."/>
            <person name="Itoh H."/>
        </authorList>
    </citation>
    <scope>NUCLEOTIDE SEQUENCE [LARGE SCALE GENOMIC DNA]</scope>
    <source>
        <strain evidence="6 7">NBRC 109484</strain>
    </source>
</reference>
<evidence type="ECO:0000313" key="7">
    <source>
        <dbReference type="Proteomes" id="UP000326509"/>
    </source>
</evidence>
<keyword evidence="3 4" id="KW-0413">Isomerase</keyword>
<name>A0A5J4INK1_9FLAO</name>
<dbReference type="Gene3D" id="3.10.50.40">
    <property type="match status" value="1"/>
</dbReference>
<dbReference type="PROSITE" id="PS51257">
    <property type="entry name" value="PROKAR_LIPOPROTEIN"/>
    <property type="match status" value="1"/>
</dbReference>
<dbReference type="EMBL" id="BKCG01000002">
    <property type="protein sequence ID" value="GER58989.1"/>
    <property type="molecule type" value="Genomic_DNA"/>
</dbReference>
<organism evidence="6 7">
    <name type="scientific">Patiriisocius marinus</name>
    <dbReference type="NCBI Taxonomy" id="1397112"/>
    <lineage>
        <taxon>Bacteria</taxon>
        <taxon>Pseudomonadati</taxon>
        <taxon>Bacteroidota</taxon>
        <taxon>Flavobacteriia</taxon>
        <taxon>Flavobacteriales</taxon>
        <taxon>Flavobacteriaceae</taxon>
        <taxon>Patiriisocius</taxon>
    </lineage>
</organism>
<sequence length="185" mass="20635">MNKVAALFLMFSMFILGCTTPEARKPVKQNSGSFISASAERNKKLFEEEKEIIEAIIKADSNATYITSESGFWYNYQVKDTTALSQKPSHGDLITFTYNVKDLEGNTILSKEENGLINYRVDLSNQELISGIRDGIKLLEVGETATFLFPSYKAYGYYGIEKKLGTNVPIASTVTLLSITQTEEN</sequence>
<dbReference type="InterPro" id="IPR001179">
    <property type="entry name" value="PPIase_FKBP_dom"/>
</dbReference>
<proteinExistence type="inferred from homology"/>
<keyword evidence="2 3" id="KW-0697">Rotamase</keyword>
<dbReference type="AlphaFoldDB" id="A0A5J4INK1"/>
<evidence type="ECO:0000256" key="1">
    <source>
        <dbReference type="ARBA" id="ARBA00000971"/>
    </source>
</evidence>
<dbReference type="InterPro" id="IPR019869">
    <property type="entry name" value="Motility-assoc_PPIase_GldI"/>
</dbReference>
<comment type="similarity">
    <text evidence="4">Belongs to the FKBP-type PPIase family.</text>
</comment>
<evidence type="ECO:0000259" key="5">
    <source>
        <dbReference type="PROSITE" id="PS50059"/>
    </source>
</evidence>
<accession>A0A5J4INK1</accession>
<dbReference type="Proteomes" id="UP000326509">
    <property type="component" value="Unassembled WGS sequence"/>
</dbReference>
<gene>
    <name evidence="6" type="primary">gldI</name>
    <name evidence="6" type="ORF">ULMA_10970</name>
</gene>
<feature type="domain" description="PPIase FKBP-type" evidence="5">
    <location>
        <begin position="91"/>
        <end position="180"/>
    </location>
</feature>
<dbReference type="Pfam" id="PF00254">
    <property type="entry name" value="FKBP_C"/>
    <property type="match status" value="1"/>
</dbReference>
<dbReference type="RefSeq" id="WP_151673068.1">
    <property type="nucleotide sequence ID" value="NZ_BKCG01000002.1"/>
</dbReference>
<dbReference type="PROSITE" id="PS50059">
    <property type="entry name" value="FKBP_PPIASE"/>
    <property type="match status" value="1"/>
</dbReference>
<evidence type="ECO:0000256" key="4">
    <source>
        <dbReference type="RuleBase" id="RU003915"/>
    </source>
</evidence>
<evidence type="ECO:0000256" key="3">
    <source>
        <dbReference type="PROSITE-ProRule" id="PRU00277"/>
    </source>
</evidence>
<protein>
    <recommendedName>
        <fullName evidence="4">Peptidyl-prolyl cis-trans isomerase</fullName>
        <ecNumber evidence="4">5.2.1.8</ecNumber>
    </recommendedName>
</protein>
<comment type="caution">
    <text evidence="6">The sequence shown here is derived from an EMBL/GenBank/DDBJ whole genome shotgun (WGS) entry which is preliminary data.</text>
</comment>
<dbReference type="GO" id="GO:0003755">
    <property type="term" value="F:peptidyl-prolyl cis-trans isomerase activity"/>
    <property type="evidence" value="ECO:0007669"/>
    <property type="project" value="UniProtKB-UniRule"/>
</dbReference>
<evidence type="ECO:0000313" key="6">
    <source>
        <dbReference type="EMBL" id="GER58989.1"/>
    </source>
</evidence>
<dbReference type="OrthoDB" id="1093155at2"/>
<keyword evidence="7" id="KW-1185">Reference proteome</keyword>
<evidence type="ECO:0000256" key="2">
    <source>
        <dbReference type="ARBA" id="ARBA00023110"/>
    </source>
</evidence>
<dbReference type="NCBIfam" id="TIGR03516">
    <property type="entry name" value="ppisom_GldI"/>
    <property type="match status" value="1"/>
</dbReference>
<comment type="catalytic activity">
    <reaction evidence="1 3 4">
        <text>[protein]-peptidylproline (omega=180) = [protein]-peptidylproline (omega=0)</text>
        <dbReference type="Rhea" id="RHEA:16237"/>
        <dbReference type="Rhea" id="RHEA-COMP:10747"/>
        <dbReference type="Rhea" id="RHEA-COMP:10748"/>
        <dbReference type="ChEBI" id="CHEBI:83833"/>
        <dbReference type="ChEBI" id="CHEBI:83834"/>
        <dbReference type="EC" id="5.2.1.8"/>
    </reaction>
</comment>